<dbReference type="AlphaFoldDB" id="A0A4R7FHZ1"/>
<evidence type="ECO:0000256" key="2">
    <source>
        <dbReference type="ARBA" id="ARBA00022475"/>
    </source>
</evidence>
<keyword evidence="4 6" id="KW-1133">Transmembrane helix</keyword>
<evidence type="ECO:0000256" key="5">
    <source>
        <dbReference type="ARBA" id="ARBA00023136"/>
    </source>
</evidence>
<comment type="subcellular location">
    <subcellularLocation>
        <location evidence="1">Cell membrane</location>
        <topology evidence="1">Multi-pass membrane protein</topology>
    </subcellularLocation>
</comment>
<dbReference type="RefSeq" id="WP_133767273.1">
    <property type="nucleotide sequence ID" value="NZ_BAAARP010000001.1"/>
</dbReference>
<reference evidence="7 8" key="1">
    <citation type="submission" date="2019-03" db="EMBL/GenBank/DDBJ databases">
        <title>Genomic Encyclopedia of Archaeal and Bacterial Type Strains, Phase II (KMG-II): from individual species to whole genera.</title>
        <authorList>
            <person name="Goeker M."/>
        </authorList>
    </citation>
    <scope>NUCLEOTIDE SEQUENCE [LARGE SCALE GENOMIC DNA]</scope>
    <source>
        <strain evidence="7 8">DSM 24782</strain>
    </source>
</reference>
<comment type="caution">
    <text evidence="7">The sequence shown here is derived from an EMBL/GenBank/DDBJ whole genome shotgun (WGS) entry which is preliminary data.</text>
</comment>
<evidence type="ECO:0000313" key="8">
    <source>
        <dbReference type="Proteomes" id="UP000295344"/>
    </source>
</evidence>
<organism evidence="7 8">
    <name type="scientific">Amnibacterium kyonggiense</name>
    <dbReference type="NCBI Taxonomy" id="595671"/>
    <lineage>
        <taxon>Bacteria</taxon>
        <taxon>Bacillati</taxon>
        <taxon>Actinomycetota</taxon>
        <taxon>Actinomycetes</taxon>
        <taxon>Micrococcales</taxon>
        <taxon>Microbacteriaceae</taxon>
        <taxon>Amnibacterium</taxon>
    </lineage>
</organism>
<feature type="transmembrane region" description="Helical" evidence="6">
    <location>
        <begin position="6"/>
        <end position="28"/>
    </location>
</feature>
<evidence type="ECO:0000256" key="4">
    <source>
        <dbReference type="ARBA" id="ARBA00022989"/>
    </source>
</evidence>
<evidence type="ECO:0000256" key="6">
    <source>
        <dbReference type="SAM" id="Phobius"/>
    </source>
</evidence>
<keyword evidence="3 6" id="KW-0812">Transmembrane</keyword>
<proteinExistence type="predicted"/>
<dbReference type="GO" id="GO:0005886">
    <property type="term" value="C:plasma membrane"/>
    <property type="evidence" value="ECO:0007669"/>
    <property type="project" value="UniProtKB-SubCell"/>
</dbReference>
<feature type="transmembrane region" description="Helical" evidence="6">
    <location>
        <begin position="74"/>
        <end position="93"/>
    </location>
</feature>
<sequence length="295" mass="31018">MPPVAALLAVRIDPVALVVAGLAIAAYLLGVRRARARGAAWPLHRTLLFLLLGAGGYLLVTCGFTGVYSAVLRYAFVTRLVVLVTVVPVLAVLGRPITLARAATGPAGTARVDRVIGSRAARALGNLVVAPLVPLAVFTLLLTPVSGWLRVTPWGSALVDVVVPAAGLAVAIPLAEPLVPTAGAAVVAEFMISFAELVADAIPAILLRLSTTVVDGMTHVALHAPTWAPSPLRDQQLAGDLLWCIAEGADIPAVVLLFVRWLRSDRRESQRFDDLSDEEYERLAAEHLRGAPPTG</sequence>
<dbReference type="EMBL" id="SOAM01000003">
    <property type="protein sequence ID" value="TDS76064.1"/>
    <property type="molecule type" value="Genomic_DNA"/>
</dbReference>
<accession>A0A4R7FHZ1</accession>
<keyword evidence="8" id="KW-1185">Reference proteome</keyword>
<dbReference type="InterPro" id="IPR019108">
    <property type="entry name" value="Caa3_assmbl_CtaG-rel"/>
</dbReference>
<feature type="transmembrane region" description="Helical" evidence="6">
    <location>
        <begin position="123"/>
        <end position="142"/>
    </location>
</feature>
<evidence type="ECO:0000313" key="7">
    <source>
        <dbReference type="EMBL" id="TDS76064.1"/>
    </source>
</evidence>
<keyword evidence="5 6" id="KW-0472">Membrane</keyword>
<dbReference type="Proteomes" id="UP000295344">
    <property type="component" value="Unassembled WGS sequence"/>
</dbReference>
<gene>
    <name evidence="7" type="ORF">CLV52_3180</name>
</gene>
<protein>
    <submittedName>
        <fullName evidence="7">Cytochrome c oxidase assembly factor CtaG</fullName>
    </submittedName>
</protein>
<feature type="transmembrane region" description="Helical" evidence="6">
    <location>
        <begin position="48"/>
        <end position="68"/>
    </location>
</feature>
<evidence type="ECO:0000256" key="1">
    <source>
        <dbReference type="ARBA" id="ARBA00004651"/>
    </source>
</evidence>
<evidence type="ECO:0000256" key="3">
    <source>
        <dbReference type="ARBA" id="ARBA00022692"/>
    </source>
</evidence>
<dbReference type="Pfam" id="PF09678">
    <property type="entry name" value="Caa3_CtaG"/>
    <property type="match status" value="1"/>
</dbReference>
<name>A0A4R7FHZ1_9MICO</name>
<dbReference type="OrthoDB" id="5241646at2"/>
<keyword evidence="2" id="KW-1003">Cell membrane</keyword>